<name>A0A0M9AED5_THEAQ</name>
<dbReference type="SUPFAM" id="SSF48452">
    <property type="entry name" value="TPR-like"/>
    <property type="match status" value="2"/>
</dbReference>
<comment type="caution">
    <text evidence="2">The sequence shown here is derived from an EMBL/GenBank/DDBJ whole genome shotgun (WGS) entry which is preliminary data.</text>
</comment>
<dbReference type="Proteomes" id="UP000037685">
    <property type="component" value="Unassembled WGS sequence"/>
</dbReference>
<dbReference type="SUPFAM" id="SSF46894">
    <property type="entry name" value="C-terminal effector domain of the bipartite response regulators"/>
    <property type="match status" value="1"/>
</dbReference>
<dbReference type="GO" id="GO:0003677">
    <property type="term" value="F:DNA binding"/>
    <property type="evidence" value="ECO:0007669"/>
    <property type="project" value="InterPro"/>
</dbReference>
<evidence type="ECO:0000313" key="2">
    <source>
        <dbReference type="EMBL" id="KOX90317.1"/>
    </source>
</evidence>
<evidence type="ECO:0000313" key="3">
    <source>
        <dbReference type="Proteomes" id="UP000037685"/>
    </source>
</evidence>
<dbReference type="SMART" id="SM01043">
    <property type="entry name" value="BTAD"/>
    <property type="match status" value="1"/>
</dbReference>
<dbReference type="AlphaFoldDB" id="A0A0M9AED5"/>
<dbReference type="InterPro" id="IPR036388">
    <property type="entry name" value="WH-like_DNA-bd_sf"/>
</dbReference>
<protein>
    <recommendedName>
        <fullName evidence="1">Bacterial transcriptional activator domain-containing protein</fullName>
    </recommendedName>
</protein>
<dbReference type="InterPro" id="IPR051677">
    <property type="entry name" value="AfsR-DnrI-RedD_regulator"/>
</dbReference>
<dbReference type="Gene3D" id="1.10.10.10">
    <property type="entry name" value="Winged helix-like DNA-binding domain superfamily/Winged helix DNA-binding domain"/>
    <property type="match status" value="1"/>
</dbReference>
<dbReference type="PATRIC" id="fig|271.14.peg.1582"/>
<proteinExistence type="predicted"/>
<organism evidence="2 3">
    <name type="scientific">Thermus aquaticus</name>
    <dbReference type="NCBI Taxonomy" id="271"/>
    <lineage>
        <taxon>Bacteria</taxon>
        <taxon>Thermotogati</taxon>
        <taxon>Deinococcota</taxon>
        <taxon>Deinococci</taxon>
        <taxon>Thermales</taxon>
        <taxon>Thermaceae</taxon>
        <taxon>Thermus</taxon>
    </lineage>
</organism>
<sequence length="881" mass="98146">MPTTPKMGSRVALRWQSPVYLERERLLSLLPEEPGFVVLLEAPAGFGKSVLAGQLAARLGLRTLWASARLGEPRALLARTLDLPEEAPWGAVVAALKEAPTLVVLEDLEGREDLTPLLRTLPCLLVLASRTPLPYPELPKLLAEGRLVRLGAEELAFTVEEARALFGNRPGAEEAHRATGGWPLPLFLSALTGKPPERRALLQGLKESLSPEAFQEGFLLAALPYLPKEAATPATEELYARGLLRLLPQGYTLHALLKEMALESLKPEVQEAVRALGKRLPPELLAQAYHAAGLHEELLELLERPIQINLAPEVLLSWRALLEKGGERARLRLGEALLQSGQREGFALLKPLAEAQDPRVALTACGHLAYYLADPLLGQDLPQARAYLERGLRLLEGVPPELAGRFLNDAARVPWEEGRPEEAFRLLEEALKRLPEGSPYRVAPLTNLAFLRFELKGDLEGRIRALEEGAPLGLRYSPVNYPGHLRDLGRLYLLLGDKARAMAYLKEAREAPGHPLASLEAAMLLAYLQGDEAELKALVARAELWENPYLVGRGLALLALLRKDPGLLQGVEGFLPALARAELLKDPALLPPYPAEREERLYWHAARYRLLREEGDLKALLGLTQEGPRLLPGLIPLDLLPKDRPELARPYPLTEVLQSGWKEAVALRLAEIPPLQVEVLGAFRVRNPLGEVELKGKAREVLALLLLRVPREEMAFILWPDTPEADALNNLSAWLSRLRKALEPWGVPTYLKEEGLVRTESDLMALEEALARKEAEKVLALYQEPLFPGLDHPLLDRKREELYHRVRALFLKAGEPRYLERLLELDPLDEEALLPLAEGCLSRGQRARALRLLQAYEKRLWEELRERPSGEIAALLRRLQA</sequence>
<dbReference type="GO" id="GO:0006355">
    <property type="term" value="P:regulation of DNA-templated transcription"/>
    <property type="evidence" value="ECO:0007669"/>
    <property type="project" value="InterPro"/>
</dbReference>
<accession>A0A0M9AED5</accession>
<dbReference type="PANTHER" id="PTHR35807">
    <property type="entry name" value="TRANSCRIPTIONAL REGULATOR REDD-RELATED"/>
    <property type="match status" value="1"/>
</dbReference>
<dbReference type="InterPro" id="IPR016032">
    <property type="entry name" value="Sig_transdc_resp-reg_C-effctor"/>
</dbReference>
<dbReference type="InterPro" id="IPR005158">
    <property type="entry name" value="BTAD"/>
</dbReference>
<feature type="domain" description="Bacterial transcriptional activator" evidence="1">
    <location>
        <begin position="761"/>
        <end position="880"/>
    </location>
</feature>
<gene>
    <name evidence="2" type="ORF">BVI061214_01507</name>
</gene>
<dbReference type="SUPFAM" id="SSF52540">
    <property type="entry name" value="P-loop containing nucleoside triphosphate hydrolases"/>
    <property type="match status" value="1"/>
</dbReference>
<reference evidence="2 3" key="1">
    <citation type="submission" date="2015-07" db="EMBL/GenBank/DDBJ databases">
        <authorList>
            <person name="Noorani M."/>
        </authorList>
    </citation>
    <scope>NUCLEOTIDE SEQUENCE [LARGE SCALE GENOMIC DNA]</scope>
    <source>
        <strain evidence="3">ATCC 25104 / DSM 625 / JCM 10724 / NBRC 103206 / NCIMB 11243 / YT-1</strain>
    </source>
</reference>
<evidence type="ECO:0000259" key="1">
    <source>
        <dbReference type="SMART" id="SM01043"/>
    </source>
</evidence>
<dbReference type="InterPro" id="IPR011990">
    <property type="entry name" value="TPR-like_helical_dom_sf"/>
</dbReference>
<dbReference type="Gene3D" id="1.25.40.10">
    <property type="entry name" value="Tetratricopeptide repeat domain"/>
    <property type="match status" value="2"/>
</dbReference>
<dbReference type="InterPro" id="IPR027417">
    <property type="entry name" value="P-loop_NTPase"/>
</dbReference>
<dbReference type="EMBL" id="LHCI01000106">
    <property type="protein sequence ID" value="KOX90317.1"/>
    <property type="molecule type" value="Genomic_DNA"/>
</dbReference>
<dbReference type="PANTHER" id="PTHR35807:SF2">
    <property type="entry name" value="TRANSCRIPTIONAL ACTIVATOR DOMAIN"/>
    <property type="match status" value="1"/>
</dbReference>